<evidence type="ECO:0000256" key="3">
    <source>
        <dbReference type="SAM" id="MobiDB-lite"/>
    </source>
</evidence>
<feature type="region of interest" description="Disordered" evidence="3">
    <location>
        <begin position="498"/>
        <end position="523"/>
    </location>
</feature>
<comment type="subcellular location">
    <subcellularLocation>
        <location evidence="2">Membrane</location>
        <topology evidence="2">Multi-pass membrane protein</topology>
    </subcellularLocation>
</comment>
<feature type="compositionally biased region" description="Low complexity" evidence="3">
    <location>
        <begin position="9"/>
        <end position="26"/>
    </location>
</feature>
<keyword evidence="2" id="KW-0406">Ion transport</keyword>
<evidence type="ECO:0000313" key="4">
    <source>
        <dbReference type="EMBL" id="CAD8521436.1"/>
    </source>
</evidence>
<dbReference type="PANTHER" id="PTHR13890">
    <property type="entry name" value="RNA SPLICING PROTEIN MRS2, MITOCHONDRIAL"/>
    <property type="match status" value="1"/>
</dbReference>
<dbReference type="InterPro" id="IPR039204">
    <property type="entry name" value="MRS2-like"/>
</dbReference>
<feature type="region of interest" description="Disordered" evidence="3">
    <location>
        <begin position="1"/>
        <end position="42"/>
    </location>
</feature>
<keyword evidence="2" id="KW-1133">Transmembrane helix</keyword>
<sequence length="668" mass="72973">MPPPPARPPSRGAPASAGGAVPNSANPPSRPISRSGTESEQLSAMVHVPKGSLEVGNVIVAHDKLVSSGALGLIPGGAASAKPRPLGPKAWLKMDEEGACTAVSIEKHRLASMLRVPMRDLRMLEPNFSNSYSAAILCRERCIVLHLEQVRLLITAEEVYLQDGRNSSVTKYLPELQRRLLMRKLKLMDSHGVPNFDTPPERPRYESDTEPSEPPSEKESPERVKGEPTSSHSLESQNAALLKTKKPDPADTDEDISVRAGRTRLEAVGMRRSASSEELGRIAATKTETVGKSGKSPLGPGPGPGPGSSKDGSNAPSSPRKPRSPKKDGVIHEEGSLRRALSIQRGGDAPRQEELPFELIALEVALEIVCNSLEAEQRETVTEAKAGLEGLRKKVNTNNLERVRRVKSRVTRLTGRVAKVREEIKRYLDDDSDMRDMYLTRRLLAELFGGAEARGGGGGMGGEHQQTPGGAMKGHHHDSPRFSMTARAVRRSSVNLESKLDSALNRGDEQPLGNKDPRGKDGFEVGGVVFDDAPAGGYYEEEEEWVDPKDEDKDLQEVEDLLETYFTHIDSTFAELQALDEYIDDTEDFVNIELDSQRNQLIKLELVLTTATLFMTMYGVVASVFGMNVRNGAEDSKGTFVVINVVCSVCTVLAFVLAVTYIRYKRIM</sequence>
<accession>A0A7S0IGR6</accession>
<keyword evidence="2" id="KW-0472">Membrane</keyword>
<feature type="region of interest" description="Disordered" evidence="3">
    <location>
        <begin position="190"/>
        <end position="350"/>
    </location>
</feature>
<dbReference type="GO" id="GO:0016020">
    <property type="term" value="C:membrane"/>
    <property type="evidence" value="ECO:0007669"/>
    <property type="project" value="UniProtKB-SubCell"/>
</dbReference>
<dbReference type="PANTHER" id="PTHR13890:SF31">
    <property type="entry name" value="MAGNESIUM TRANSPORTER MRS2-2-RELATED"/>
    <property type="match status" value="1"/>
</dbReference>
<comment type="function">
    <text evidence="2">Magnesium transporter that may mediate the influx of magnesium.</text>
</comment>
<feature type="compositionally biased region" description="Polar residues" evidence="3">
    <location>
        <begin position="32"/>
        <end position="42"/>
    </location>
</feature>
<comment type="similarity">
    <text evidence="1 2">Belongs to the CorA metal ion transporter (MIT) (TC 1.A.35.5) family.</text>
</comment>
<keyword evidence="2" id="KW-0812">Transmembrane</keyword>
<reference evidence="4" key="1">
    <citation type="submission" date="2021-01" db="EMBL/GenBank/DDBJ databases">
        <authorList>
            <person name="Corre E."/>
            <person name="Pelletier E."/>
            <person name="Niang G."/>
            <person name="Scheremetjew M."/>
            <person name="Finn R."/>
            <person name="Kale V."/>
            <person name="Holt S."/>
            <person name="Cochrane G."/>
            <person name="Meng A."/>
            <person name="Brown T."/>
            <person name="Cohen L."/>
        </authorList>
    </citation>
    <scope>NUCLEOTIDE SEQUENCE</scope>
    <source>
        <strain evidence="4">CCMP1723</strain>
    </source>
</reference>
<feature type="region of interest" description="Disordered" evidence="3">
    <location>
        <begin position="455"/>
        <end position="479"/>
    </location>
</feature>
<gene>
    <name evidence="4" type="ORF">MCOM1403_LOCUS8866</name>
</gene>
<dbReference type="Gene3D" id="2.40.128.330">
    <property type="match status" value="1"/>
</dbReference>
<feature type="transmembrane region" description="Helical" evidence="2">
    <location>
        <begin position="639"/>
        <end position="662"/>
    </location>
</feature>
<protein>
    <recommendedName>
        <fullName evidence="2">Magnesium transporter</fullName>
    </recommendedName>
</protein>
<proteinExistence type="inferred from homology"/>
<feature type="compositionally biased region" description="Low complexity" evidence="3">
    <location>
        <begin position="307"/>
        <end position="318"/>
    </location>
</feature>
<evidence type="ECO:0000256" key="1">
    <source>
        <dbReference type="ARBA" id="ARBA00007535"/>
    </source>
</evidence>
<name>A0A7S0IGR6_MICPS</name>
<keyword evidence="2" id="KW-0460">Magnesium</keyword>
<organism evidence="4">
    <name type="scientific">Micromonas pusilla</name>
    <name type="common">Picoplanktonic green alga</name>
    <name type="synonym">Chromulina pusilla</name>
    <dbReference type="NCBI Taxonomy" id="38833"/>
    <lineage>
        <taxon>Eukaryota</taxon>
        <taxon>Viridiplantae</taxon>
        <taxon>Chlorophyta</taxon>
        <taxon>Mamiellophyceae</taxon>
        <taxon>Mamiellales</taxon>
        <taxon>Mamiellaceae</taxon>
        <taxon>Micromonas</taxon>
    </lineage>
</organism>
<feature type="compositionally biased region" description="Basic and acidic residues" evidence="3">
    <location>
        <begin position="215"/>
        <end position="226"/>
    </location>
</feature>
<feature type="transmembrane region" description="Helical" evidence="2">
    <location>
        <begin position="606"/>
        <end position="627"/>
    </location>
</feature>
<feature type="compositionally biased region" description="Polar residues" evidence="3">
    <location>
        <begin position="228"/>
        <end position="239"/>
    </location>
</feature>
<keyword evidence="2" id="KW-0813">Transport</keyword>
<evidence type="ECO:0000256" key="2">
    <source>
        <dbReference type="RuleBase" id="RU366041"/>
    </source>
</evidence>
<dbReference type="AlphaFoldDB" id="A0A7S0IGR6"/>
<dbReference type="EMBL" id="HBEQ01011029">
    <property type="protein sequence ID" value="CAD8521436.1"/>
    <property type="molecule type" value="Transcribed_RNA"/>
</dbReference>
<dbReference type="Pfam" id="PF22099">
    <property type="entry name" value="MRS2-like"/>
    <property type="match status" value="3"/>
</dbReference>
<feature type="compositionally biased region" description="Basic and acidic residues" evidence="3">
    <location>
        <begin position="325"/>
        <end position="337"/>
    </location>
</feature>
<dbReference type="GO" id="GO:0015095">
    <property type="term" value="F:magnesium ion transmembrane transporter activity"/>
    <property type="evidence" value="ECO:0007669"/>
    <property type="project" value="TreeGrafter"/>
</dbReference>
<dbReference type="Gene3D" id="1.20.58.340">
    <property type="entry name" value="Magnesium transport protein CorA, transmembrane region"/>
    <property type="match status" value="1"/>
</dbReference>
<dbReference type="CDD" id="cd12823">
    <property type="entry name" value="Mrs2_Mfm1p-like"/>
    <property type="match status" value="1"/>
</dbReference>